<evidence type="ECO:0000313" key="1">
    <source>
        <dbReference type="EMBL" id="EEQ37563.1"/>
    </source>
</evidence>
<dbReference type="VEuPathDB" id="FungiDB:CLUG_01685"/>
<dbReference type="EMBL" id="CH408077">
    <property type="protein sequence ID" value="EEQ37563.1"/>
    <property type="molecule type" value="Genomic_DNA"/>
</dbReference>
<dbReference type="KEGG" id="clu:CLUG_01685"/>
<accession>C4Y0F3</accession>
<dbReference type="Proteomes" id="UP000007703">
    <property type="component" value="Unassembled WGS sequence"/>
</dbReference>
<gene>
    <name evidence="1" type="ORF">CLUG_01685</name>
</gene>
<evidence type="ECO:0000313" key="2">
    <source>
        <dbReference type="Proteomes" id="UP000007703"/>
    </source>
</evidence>
<organism evidence="1 2">
    <name type="scientific">Clavispora lusitaniae (strain ATCC 42720)</name>
    <name type="common">Yeast</name>
    <name type="synonym">Candida lusitaniae</name>
    <dbReference type="NCBI Taxonomy" id="306902"/>
    <lineage>
        <taxon>Eukaryota</taxon>
        <taxon>Fungi</taxon>
        <taxon>Dikarya</taxon>
        <taxon>Ascomycota</taxon>
        <taxon>Saccharomycotina</taxon>
        <taxon>Pichiomycetes</taxon>
        <taxon>Metschnikowiaceae</taxon>
        <taxon>Clavispora</taxon>
    </lineage>
</organism>
<reference evidence="1 2" key="1">
    <citation type="journal article" date="2009" name="Nature">
        <title>Evolution of pathogenicity and sexual reproduction in eight Candida genomes.</title>
        <authorList>
            <person name="Butler G."/>
            <person name="Rasmussen M.D."/>
            <person name="Lin M.F."/>
            <person name="Santos M.A."/>
            <person name="Sakthikumar S."/>
            <person name="Munro C.A."/>
            <person name="Rheinbay E."/>
            <person name="Grabherr M."/>
            <person name="Forche A."/>
            <person name="Reedy J.L."/>
            <person name="Agrafioti I."/>
            <person name="Arnaud M.B."/>
            <person name="Bates S."/>
            <person name="Brown A.J."/>
            <person name="Brunke S."/>
            <person name="Costanzo M.C."/>
            <person name="Fitzpatrick D.A."/>
            <person name="de Groot P.W."/>
            <person name="Harris D."/>
            <person name="Hoyer L.L."/>
            <person name="Hube B."/>
            <person name="Klis F.M."/>
            <person name="Kodira C."/>
            <person name="Lennard N."/>
            <person name="Logue M.E."/>
            <person name="Martin R."/>
            <person name="Neiman A.M."/>
            <person name="Nikolaou E."/>
            <person name="Quail M.A."/>
            <person name="Quinn J."/>
            <person name="Santos M.C."/>
            <person name="Schmitzberger F.F."/>
            <person name="Sherlock G."/>
            <person name="Shah P."/>
            <person name="Silverstein K.A."/>
            <person name="Skrzypek M.S."/>
            <person name="Soll D."/>
            <person name="Staggs R."/>
            <person name="Stansfield I."/>
            <person name="Stumpf M.P."/>
            <person name="Sudbery P.E."/>
            <person name="Srikantha T."/>
            <person name="Zeng Q."/>
            <person name="Berman J."/>
            <person name="Berriman M."/>
            <person name="Heitman J."/>
            <person name="Gow N.A."/>
            <person name="Lorenz M.C."/>
            <person name="Birren B.W."/>
            <person name="Kellis M."/>
            <person name="Cuomo C.A."/>
        </authorList>
    </citation>
    <scope>NUCLEOTIDE SEQUENCE [LARGE SCALE GENOMIC DNA]</scope>
    <source>
        <strain evidence="1 2">ATCC 42720</strain>
    </source>
</reference>
<proteinExistence type="predicted"/>
<protein>
    <submittedName>
        <fullName evidence="1">Uncharacterized protein</fullName>
    </submittedName>
</protein>
<dbReference type="InParanoid" id="C4Y0F3"/>
<dbReference type="AlphaFoldDB" id="C4Y0F3"/>
<sequence>MSTCSTNTSMYLEVDGLAESAQSSFLECLSQRWVSMAHAGNVLGGSTVFQSQASLGDHLTSVRTNDVTSQDTVSLSVRKELNKTVSVQVCLGTRVGNKWEFTNLVQNALLLQLLLGGTDPSNFWVCVHHRWNVAVVNVTMALLNELSSSNTFLLGLVSQHGAKSDVTNNTNMWFSSSVLGVNHQTSLLVSFQANGFVVQALGVWSSTNGHQQNVGIKFFSLAGLDVFNANLDHVTLTDTLGDLSAQHELQALLGQQLSCGLGNLTVHTSTNGVSELNDSDLRAQTRPHRGHFQTNDTTTNDGQLLWHFLEGQCTGRSDDSLFIHLNTWEWSSFGTSGNGDVVCSHLVFFRTVNRLDSQSVVIHKRAMTLQIRDTVLLEKHFDTQGQTFNGLVLGFLQLGDIDRNIAGNFDTTVSRVMLDLVVQVRVVQQSLGRNTSDIKTGSSKRTTGLDTGGFVIELSHLDGVHIATWSTANNYGIVVACFRRIESDKSSDVSSQHGCGKEKTLFFAWVIYPATHAGRPAIVGPDTNAPRTPAHRLSLFLQQKV</sequence>
<name>C4Y0F3_CLAL4</name>
<dbReference type="HOGENOM" id="CLU_499651_0_0_1"/>